<evidence type="ECO:0000313" key="2">
    <source>
        <dbReference type="Proteomes" id="UP001221898"/>
    </source>
</evidence>
<dbReference type="EMBL" id="JAINUG010000201">
    <property type="protein sequence ID" value="KAJ8388067.1"/>
    <property type="molecule type" value="Genomic_DNA"/>
</dbReference>
<dbReference type="Proteomes" id="UP001221898">
    <property type="component" value="Unassembled WGS sequence"/>
</dbReference>
<dbReference type="AlphaFoldDB" id="A0AAD7RPU5"/>
<comment type="caution">
    <text evidence="1">The sequence shown here is derived from an EMBL/GenBank/DDBJ whole genome shotgun (WGS) entry which is preliminary data.</text>
</comment>
<organism evidence="1 2">
    <name type="scientific">Aldrovandia affinis</name>
    <dbReference type="NCBI Taxonomy" id="143900"/>
    <lineage>
        <taxon>Eukaryota</taxon>
        <taxon>Metazoa</taxon>
        <taxon>Chordata</taxon>
        <taxon>Craniata</taxon>
        <taxon>Vertebrata</taxon>
        <taxon>Euteleostomi</taxon>
        <taxon>Actinopterygii</taxon>
        <taxon>Neopterygii</taxon>
        <taxon>Teleostei</taxon>
        <taxon>Notacanthiformes</taxon>
        <taxon>Halosauridae</taxon>
        <taxon>Aldrovandia</taxon>
    </lineage>
</organism>
<proteinExistence type="predicted"/>
<name>A0AAD7RPU5_9TELE</name>
<keyword evidence="2" id="KW-1185">Reference proteome</keyword>
<accession>A0AAD7RPU5</accession>
<sequence>MLTVRSRKRSEMEDLARARLGRKYLRRWRRRALARRLERRRTRLLWTAWRNQTAASVLFKHVYTRRLQERAWLTWRKRRIRTRVSAAFAANHSRALLSQALAVWKDRTLCSTSKRSVLTGL</sequence>
<protein>
    <submittedName>
        <fullName evidence="1">Uncharacterized protein</fullName>
    </submittedName>
</protein>
<reference evidence="1" key="1">
    <citation type="journal article" date="2023" name="Science">
        <title>Genome structures resolve the early diversification of teleost fishes.</title>
        <authorList>
            <person name="Parey E."/>
            <person name="Louis A."/>
            <person name="Montfort J."/>
            <person name="Bouchez O."/>
            <person name="Roques C."/>
            <person name="Iampietro C."/>
            <person name="Lluch J."/>
            <person name="Castinel A."/>
            <person name="Donnadieu C."/>
            <person name="Desvignes T."/>
            <person name="Floi Bucao C."/>
            <person name="Jouanno E."/>
            <person name="Wen M."/>
            <person name="Mejri S."/>
            <person name="Dirks R."/>
            <person name="Jansen H."/>
            <person name="Henkel C."/>
            <person name="Chen W.J."/>
            <person name="Zahm M."/>
            <person name="Cabau C."/>
            <person name="Klopp C."/>
            <person name="Thompson A.W."/>
            <person name="Robinson-Rechavi M."/>
            <person name="Braasch I."/>
            <person name="Lecointre G."/>
            <person name="Bobe J."/>
            <person name="Postlethwait J.H."/>
            <person name="Berthelot C."/>
            <person name="Roest Crollius H."/>
            <person name="Guiguen Y."/>
        </authorList>
    </citation>
    <scope>NUCLEOTIDE SEQUENCE</scope>
    <source>
        <strain evidence="1">NC1722</strain>
    </source>
</reference>
<gene>
    <name evidence="1" type="ORF">AAFF_G00146850</name>
</gene>
<evidence type="ECO:0000313" key="1">
    <source>
        <dbReference type="EMBL" id="KAJ8388067.1"/>
    </source>
</evidence>